<dbReference type="AlphaFoldDB" id="A0A4Z1HFV9"/>
<dbReference type="Proteomes" id="UP000297527">
    <property type="component" value="Unassembled WGS sequence"/>
</dbReference>
<name>A0A4Z1HFV9_9HELO</name>
<evidence type="ECO:0000313" key="3">
    <source>
        <dbReference type="Proteomes" id="UP000297527"/>
    </source>
</evidence>
<comment type="caution">
    <text evidence="2">The sequence shown here is derived from an EMBL/GenBank/DDBJ whole genome shotgun (WGS) entry which is preliminary data.</text>
</comment>
<evidence type="ECO:0000313" key="2">
    <source>
        <dbReference type="EMBL" id="TGO43897.1"/>
    </source>
</evidence>
<dbReference type="EMBL" id="PQXN01000749">
    <property type="protein sequence ID" value="TGO43897.1"/>
    <property type="molecule type" value="Genomic_DNA"/>
</dbReference>
<sequence length="206" mass="23801">MISKRTTAVSLFCFVITNRNNEKKSEDDPKAKRILQDLEELKTAVDCLKYDGHKIESPNYDKVSAGQLGIEAKLKALENNIEVAVLQAKAAEYEKARLSIQKLLTEKKGNLDLVVKKAWESTNKADKLELKNMENYKDLIKKKRAAENECKEYDSVCWKYGQLANDQRKYKESWFDKHKIPWDSSLSNVYPRDPMCTRMLKGSSWS</sequence>
<proteinExistence type="predicted"/>
<keyword evidence="1" id="KW-0175">Coiled coil</keyword>
<protein>
    <submittedName>
        <fullName evidence="2">Uncharacterized protein</fullName>
    </submittedName>
</protein>
<accession>A0A4Z1HFV9</accession>
<gene>
    <name evidence="2" type="ORF">BCON_0751g00020</name>
</gene>
<keyword evidence="3" id="KW-1185">Reference proteome</keyword>
<organism evidence="2 3">
    <name type="scientific">Botryotinia convoluta</name>
    <dbReference type="NCBI Taxonomy" id="54673"/>
    <lineage>
        <taxon>Eukaryota</taxon>
        <taxon>Fungi</taxon>
        <taxon>Dikarya</taxon>
        <taxon>Ascomycota</taxon>
        <taxon>Pezizomycotina</taxon>
        <taxon>Leotiomycetes</taxon>
        <taxon>Helotiales</taxon>
        <taxon>Sclerotiniaceae</taxon>
        <taxon>Botryotinia</taxon>
    </lineage>
</organism>
<feature type="coiled-coil region" evidence="1">
    <location>
        <begin position="74"/>
        <end position="106"/>
    </location>
</feature>
<evidence type="ECO:0000256" key="1">
    <source>
        <dbReference type="SAM" id="Coils"/>
    </source>
</evidence>
<dbReference type="OrthoDB" id="10450054at2759"/>
<reference evidence="2 3" key="1">
    <citation type="submission" date="2017-12" db="EMBL/GenBank/DDBJ databases">
        <title>Comparative genomics of Botrytis spp.</title>
        <authorList>
            <person name="Valero-Jimenez C.A."/>
            <person name="Tapia P."/>
            <person name="Veloso J."/>
            <person name="Silva-Moreno E."/>
            <person name="Staats M."/>
            <person name="Valdes J.H."/>
            <person name="Van Kan J.A.L."/>
        </authorList>
    </citation>
    <scope>NUCLEOTIDE SEQUENCE [LARGE SCALE GENOMIC DNA]</scope>
    <source>
        <strain evidence="2 3">MUCL11595</strain>
    </source>
</reference>